<proteinExistence type="predicted"/>
<dbReference type="OrthoDB" id="3186724at2759"/>
<feature type="compositionally biased region" description="Low complexity" evidence="1">
    <location>
        <begin position="79"/>
        <end position="93"/>
    </location>
</feature>
<feature type="region of interest" description="Disordered" evidence="1">
    <location>
        <begin position="76"/>
        <end position="104"/>
    </location>
</feature>
<reference evidence="2 3" key="1">
    <citation type="journal article" date="2019" name="Nat. Ecol. Evol.">
        <title>Megaphylogeny resolves global patterns of mushroom evolution.</title>
        <authorList>
            <person name="Varga T."/>
            <person name="Krizsan K."/>
            <person name="Foldi C."/>
            <person name="Dima B."/>
            <person name="Sanchez-Garcia M."/>
            <person name="Sanchez-Ramirez S."/>
            <person name="Szollosi G.J."/>
            <person name="Szarkandi J.G."/>
            <person name="Papp V."/>
            <person name="Albert L."/>
            <person name="Andreopoulos W."/>
            <person name="Angelini C."/>
            <person name="Antonin V."/>
            <person name="Barry K.W."/>
            <person name="Bougher N.L."/>
            <person name="Buchanan P."/>
            <person name="Buyck B."/>
            <person name="Bense V."/>
            <person name="Catcheside P."/>
            <person name="Chovatia M."/>
            <person name="Cooper J."/>
            <person name="Damon W."/>
            <person name="Desjardin D."/>
            <person name="Finy P."/>
            <person name="Geml J."/>
            <person name="Haridas S."/>
            <person name="Hughes K."/>
            <person name="Justo A."/>
            <person name="Karasinski D."/>
            <person name="Kautmanova I."/>
            <person name="Kiss B."/>
            <person name="Kocsube S."/>
            <person name="Kotiranta H."/>
            <person name="LaButti K.M."/>
            <person name="Lechner B.E."/>
            <person name="Liimatainen K."/>
            <person name="Lipzen A."/>
            <person name="Lukacs Z."/>
            <person name="Mihaltcheva S."/>
            <person name="Morgado L.N."/>
            <person name="Niskanen T."/>
            <person name="Noordeloos M.E."/>
            <person name="Ohm R.A."/>
            <person name="Ortiz-Santana B."/>
            <person name="Ovrebo C."/>
            <person name="Racz N."/>
            <person name="Riley R."/>
            <person name="Savchenko A."/>
            <person name="Shiryaev A."/>
            <person name="Soop K."/>
            <person name="Spirin V."/>
            <person name="Szebenyi C."/>
            <person name="Tomsovsky M."/>
            <person name="Tulloss R.E."/>
            <person name="Uehling J."/>
            <person name="Grigoriev I.V."/>
            <person name="Vagvolgyi C."/>
            <person name="Papp T."/>
            <person name="Martin F.M."/>
            <person name="Miettinen O."/>
            <person name="Hibbett D.S."/>
            <person name="Nagy L.G."/>
        </authorList>
    </citation>
    <scope>NUCLEOTIDE SEQUENCE [LARGE SCALE GENOMIC DNA]</scope>
    <source>
        <strain evidence="2 3">CBS 962.96</strain>
    </source>
</reference>
<dbReference type="EMBL" id="ML180246">
    <property type="protein sequence ID" value="THU78183.1"/>
    <property type="molecule type" value="Genomic_DNA"/>
</dbReference>
<protein>
    <submittedName>
        <fullName evidence="2">Uncharacterized protein</fullName>
    </submittedName>
</protein>
<evidence type="ECO:0000256" key="1">
    <source>
        <dbReference type="SAM" id="MobiDB-lite"/>
    </source>
</evidence>
<gene>
    <name evidence="2" type="ORF">K435DRAFT_811776</name>
</gene>
<feature type="region of interest" description="Disordered" evidence="1">
    <location>
        <begin position="111"/>
        <end position="130"/>
    </location>
</feature>
<name>A0A4S8KRA7_DENBC</name>
<evidence type="ECO:0000313" key="2">
    <source>
        <dbReference type="EMBL" id="THU78183.1"/>
    </source>
</evidence>
<dbReference type="Proteomes" id="UP000297245">
    <property type="component" value="Unassembled WGS sequence"/>
</dbReference>
<dbReference type="AlphaFoldDB" id="A0A4S8KRA7"/>
<evidence type="ECO:0000313" key="3">
    <source>
        <dbReference type="Proteomes" id="UP000297245"/>
    </source>
</evidence>
<sequence length="277" mass="30009">MTHTSKYSSRQSTKSFERLLLVKLVLGSKQSQQWEYFVKYHPKLKPFQNKGWPLYDRMGEIVPAKVSGQHVFNASQTSAANGNNGTTPNANDTPPVPSTDAESQIEPVMDNENAEDSQPSPISPPCTPALAAPVAISGSASLGKRTSSGDFETPLGKRTKVTGPEAILSMSHSVLSISDAIRDAFGKKGEPSPERKAKATEMLRQDEGDVFTDGLTDDEKARLHILFTRDVTAADAYRTADSGMRLAVARALLKSSGILSNFITSVLCLLLLPNFRN</sequence>
<keyword evidence="3" id="KW-1185">Reference proteome</keyword>
<accession>A0A4S8KRA7</accession>
<organism evidence="2 3">
    <name type="scientific">Dendrothele bispora (strain CBS 962.96)</name>
    <dbReference type="NCBI Taxonomy" id="1314807"/>
    <lineage>
        <taxon>Eukaryota</taxon>
        <taxon>Fungi</taxon>
        <taxon>Dikarya</taxon>
        <taxon>Basidiomycota</taxon>
        <taxon>Agaricomycotina</taxon>
        <taxon>Agaricomycetes</taxon>
        <taxon>Agaricomycetidae</taxon>
        <taxon>Agaricales</taxon>
        <taxon>Agaricales incertae sedis</taxon>
        <taxon>Dendrothele</taxon>
    </lineage>
</organism>